<dbReference type="AlphaFoldDB" id="A0AAU7NYW0"/>
<keyword evidence="1" id="KW-1133">Transmembrane helix</keyword>
<dbReference type="EMBL" id="CP157743">
    <property type="protein sequence ID" value="XBS22158.1"/>
    <property type="molecule type" value="Genomic_DNA"/>
</dbReference>
<feature type="transmembrane region" description="Helical" evidence="1">
    <location>
        <begin position="138"/>
        <end position="161"/>
    </location>
</feature>
<keyword evidence="1" id="KW-0472">Membrane</keyword>
<evidence type="ECO:0000313" key="3">
    <source>
        <dbReference type="Proteomes" id="UP001225378"/>
    </source>
</evidence>
<keyword evidence="1" id="KW-0812">Transmembrane</keyword>
<dbReference type="Proteomes" id="UP001225378">
    <property type="component" value="Chromosome"/>
</dbReference>
<dbReference type="KEGG" id="mech:Q9L42_008545"/>
<feature type="transmembrane region" description="Helical" evidence="1">
    <location>
        <begin position="102"/>
        <end position="126"/>
    </location>
</feature>
<protein>
    <submittedName>
        <fullName evidence="2">MxaP protein</fullName>
    </submittedName>
</protein>
<accession>A0AAU7NYW0</accession>
<feature type="transmembrane region" description="Helical" evidence="1">
    <location>
        <begin position="187"/>
        <end position="204"/>
    </location>
</feature>
<evidence type="ECO:0000256" key="1">
    <source>
        <dbReference type="SAM" id="Phobius"/>
    </source>
</evidence>
<dbReference type="RefSeq" id="WP_305908861.1">
    <property type="nucleotide sequence ID" value="NZ_CP157743.1"/>
</dbReference>
<keyword evidence="3" id="KW-1185">Reference proteome</keyword>
<reference evidence="2 3" key="1">
    <citation type="journal article" date="2024" name="Microbiology">
        <title>Methylomarinum rosea sp. nov., a novel halophilic methanotrophic bacterium from the hypersaline Lake Elton.</title>
        <authorList>
            <person name="Suleimanov R.Z."/>
            <person name="Oshkin I.Y."/>
            <person name="Danilova O.V."/>
            <person name="Suzina N.E."/>
            <person name="Dedysh S.N."/>
        </authorList>
    </citation>
    <scope>NUCLEOTIDE SEQUENCE [LARGE SCALE GENOMIC DNA]</scope>
    <source>
        <strain evidence="2 3">Ch1-1</strain>
    </source>
</reference>
<evidence type="ECO:0000313" key="2">
    <source>
        <dbReference type="EMBL" id="XBS22158.1"/>
    </source>
</evidence>
<organism evidence="2 3">
    <name type="scientific">Methylomarinum roseum</name>
    <dbReference type="NCBI Taxonomy" id="3067653"/>
    <lineage>
        <taxon>Bacteria</taxon>
        <taxon>Pseudomonadati</taxon>
        <taxon>Pseudomonadota</taxon>
        <taxon>Gammaproteobacteria</taxon>
        <taxon>Methylococcales</taxon>
        <taxon>Methylococcaceae</taxon>
        <taxon>Methylomarinum</taxon>
    </lineage>
</organism>
<gene>
    <name evidence="2" type="ORF">Q9L42_008545</name>
</gene>
<feature type="transmembrane region" description="Helical" evidence="1">
    <location>
        <begin position="62"/>
        <end position="82"/>
    </location>
</feature>
<proteinExistence type="predicted"/>
<sequence length="207" mass="23237">MQQRMKQLLPKSGWKDLLTVYINWSGVGFVSVLVADRLDSLSGVAYAAHYTDAVNAAIGFNFWLLISSIGVLLYCLVLPPVYWLQANPHYDWISQRLRFFTYMFFLVAFDEGALMVGILLGTMLGVSGRADLIISKSFLFSANSVGILTAMILANSLLWWLGESIYNRQDKSYSGVVTWALSSPLKYRLPSYLLLTTAFVLVLINQQ</sequence>
<name>A0AAU7NYW0_9GAMM</name>